<organism evidence="9 10">
    <name type="scientific">Apiospora phragmitis</name>
    <dbReference type="NCBI Taxonomy" id="2905665"/>
    <lineage>
        <taxon>Eukaryota</taxon>
        <taxon>Fungi</taxon>
        <taxon>Dikarya</taxon>
        <taxon>Ascomycota</taxon>
        <taxon>Pezizomycotina</taxon>
        <taxon>Sordariomycetes</taxon>
        <taxon>Xylariomycetidae</taxon>
        <taxon>Amphisphaeriales</taxon>
        <taxon>Apiosporaceae</taxon>
        <taxon>Apiospora</taxon>
    </lineage>
</organism>
<evidence type="ECO:0000256" key="6">
    <source>
        <dbReference type="ARBA" id="ARBA00023128"/>
    </source>
</evidence>
<reference evidence="9 10" key="1">
    <citation type="submission" date="2023-01" db="EMBL/GenBank/DDBJ databases">
        <title>Analysis of 21 Apiospora genomes using comparative genomics revels a genus with tremendous synthesis potential of carbohydrate active enzymes and secondary metabolites.</title>
        <authorList>
            <person name="Sorensen T."/>
        </authorList>
    </citation>
    <scope>NUCLEOTIDE SEQUENCE [LARGE SCALE GENOMIC DNA]</scope>
    <source>
        <strain evidence="9 10">CBS 135458</strain>
    </source>
</reference>
<comment type="similarity">
    <text evidence="2 8">Belongs to the SCO1/2 family.</text>
</comment>
<keyword evidence="10" id="KW-1185">Reference proteome</keyword>
<dbReference type="InterPro" id="IPR003782">
    <property type="entry name" value="SCO1/SenC"/>
</dbReference>
<evidence type="ECO:0000256" key="1">
    <source>
        <dbReference type="ARBA" id="ARBA00004273"/>
    </source>
</evidence>
<dbReference type="Gene3D" id="3.40.30.10">
    <property type="entry name" value="Glutaredoxin"/>
    <property type="match status" value="1"/>
</dbReference>
<name>A0ABR1VVF6_9PEZI</name>
<dbReference type="PANTHER" id="PTHR12151">
    <property type="entry name" value="ELECTRON TRANSPORT PROTIN SCO1/SENC FAMILY MEMBER"/>
    <property type="match status" value="1"/>
</dbReference>
<dbReference type="RefSeq" id="XP_066718308.1">
    <property type="nucleotide sequence ID" value="XM_066856141.1"/>
</dbReference>
<dbReference type="Proteomes" id="UP001480595">
    <property type="component" value="Unassembled WGS sequence"/>
</dbReference>
<sequence>MSLSFAPATTSKMLRSIVPKCQQQAAAVAAARQCSRRFLSTTTTTTPTTAAHAQPCRPTTLSQRCLRSSPSYNNAQRRYKHKTVEEAKSRYRTGPFSWKAGALFVLTGGGLVWYFEFEKQRMQRKRVAEATKGVGRPKVGGEFELTDQNGKPFSSADLKGRYSLVYFGFTHCPDICPEELDKMARMFDLVEAERPELLVPVFVTCDPQRDDPATLKTYLSEFHPRFVGLTGTYEQIKDVCKAYRVYFSTPREAKPGVDYLVDHSIYFYLMDPEGDFVEALGRQHSPEAAAKVILDHVKDWRGPIKQ</sequence>
<dbReference type="InterPro" id="IPR017276">
    <property type="entry name" value="Synth_of_cyt-c-oxidase_Sco1/2"/>
</dbReference>
<keyword evidence="4 8" id="KW-0999">Mitochondrion inner membrane</keyword>
<protein>
    <submittedName>
        <fullName evidence="9">Electron transport protein</fullName>
    </submittedName>
</protein>
<keyword evidence="3" id="KW-0479">Metal-binding</keyword>
<dbReference type="GeneID" id="92089204"/>
<accession>A0ABR1VVF6</accession>
<evidence type="ECO:0000313" key="9">
    <source>
        <dbReference type="EMBL" id="KAK8073833.1"/>
    </source>
</evidence>
<evidence type="ECO:0000256" key="8">
    <source>
        <dbReference type="PIRNR" id="PIRNR037736"/>
    </source>
</evidence>
<dbReference type="SUPFAM" id="SSF52833">
    <property type="entry name" value="Thioredoxin-like"/>
    <property type="match status" value="1"/>
</dbReference>
<evidence type="ECO:0000256" key="5">
    <source>
        <dbReference type="ARBA" id="ARBA00023008"/>
    </source>
</evidence>
<evidence type="ECO:0000256" key="4">
    <source>
        <dbReference type="ARBA" id="ARBA00022792"/>
    </source>
</evidence>
<evidence type="ECO:0000256" key="3">
    <source>
        <dbReference type="ARBA" id="ARBA00022723"/>
    </source>
</evidence>
<evidence type="ECO:0000256" key="2">
    <source>
        <dbReference type="ARBA" id="ARBA00010996"/>
    </source>
</evidence>
<dbReference type="InterPro" id="IPR036249">
    <property type="entry name" value="Thioredoxin-like_sf"/>
</dbReference>
<proteinExistence type="inferred from homology"/>
<comment type="caution">
    <text evidence="9">The sequence shown here is derived from an EMBL/GenBank/DDBJ whole genome shotgun (WGS) entry which is preliminary data.</text>
</comment>
<gene>
    <name evidence="9" type="ORF">PG994_004732</name>
</gene>
<dbReference type="EMBL" id="JAQQWL010000005">
    <property type="protein sequence ID" value="KAK8073833.1"/>
    <property type="molecule type" value="Genomic_DNA"/>
</dbReference>
<comment type="subcellular location">
    <subcellularLocation>
        <location evidence="1 8">Mitochondrion inner membrane</location>
    </subcellularLocation>
</comment>
<keyword evidence="7" id="KW-0472">Membrane</keyword>
<evidence type="ECO:0000313" key="10">
    <source>
        <dbReference type="Proteomes" id="UP001480595"/>
    </source>
</evidence>
<keyword evidence="5" id="KW-0186">Copper</keyword>
<dbReference type="Pfam" id="PF02630">
    <property type="entry name" value="SCO1-SenC"/>
    <property type="match status" value="1"/>
</dbReference>
<evidence type="ECO:0000256" key="7">
    <source>
        <dbReference type="ARBA" id="ARBA00023136"/>
    </source>
</evidence>
<keyword evidence="6 8" id="KW-0496">Mitochondrion</keyword>
<dbReference type="PANTHER" id="PTHR12151:SF5">
    <property type="entry name" value="AT19154P"/>
    <property type="match status" value="1"/>
</dbReference>
<dbReference type="PIRSF" id="PIRSF037736">
    <property type="entry name" value="SCO1"/>
    <property type="match status" value="1"/>
</dbReference>
<dbReference type="CDD" id="cd02968">
    <property type="entry name" value="SCO"/>
    <property type="match status" value="1"/>
</dbReference>